<dbReference type="RefSeq" id="WP_184083432.1">
    <property type="nucleotide sequence ID" value="NZ_JACHIJ010000002.1"/>
</dbReference>
<evidence type="ECO:0000313" key="2">
    <source>
        <dbReference type="EMBL" id="MBB5051496.1"/>
    </source>
</evidence>
<dbReference type="Pfam" id="PF02620">
    <property type="entry name" value="YceD"/>
    <property type="match status" value="1"/>
</dbReference>
<comment type="caution">
    <text evidence="2">The sequence shown here is derived from an EMBL/GenBank/DDBJ whole genome shotgun (WGS) entry which is preliminary data.</text>
</comment>
<sequence length="196" mass="20508">MSKASHMPNSDLPWSFPVLVAQLPEAGLHQVLEATPAQRGLLAATAGVNAVLRAVATLDVIPEAGGIVNVTGTVRARVEQTCVVSLDPVENDIEEAITAVFAPPSQIAVSPKSVQKEQGEDAEISNPPEPIVHGAIDLGQLAAEFLVLGIDTYPRKPGVAFAPPETPEDPDEHPFAALKALKEKPDGAKGKKPKGK</sequence>
<protein>
    <submittedName>
        <fullName evidence="2">Uncharacterized metal-binding protein YceD (DUF177 family)</fullName>
    </submittedName>
</protein>
<feature type="compositionally biased region" description="Basic and acidic residues" evidence="1">
    <location>
        <begin position="180"/>
        <end position="189"/>
    </location>
</feature>
<dbReference type="AlphaFoldDB" id="A0A840N427"/>
<accession>A0A840N427</accession>
<evidence type="ECO:0000256" key="1">
    <source>
        <dbReference type="SAM" id="MobiDB-lite"/>
    </source>
</evidence>
<reference evidence="2 3" key="1">
    <citation type="submission" date="2020-08" db="EMBL/GenBank/DDBJ databases">
        <title>Genomic Encyclopedia of Type Strains, Phase IV (KMG-IV): sequencing the most valuable type-strain genomes for metagenomic binning, comparative biology and taxonomic classification.</title>
        <authorList>
            <person name="Goeker M."/>
        </authorList>
    </citation>
    <scope>NUCLEOTIDE SEQUENCE [LARGE SCALE GENOMIC DNA]</scope>
    <source>
        <strain evidence="2 3">DSM 17498</strain>
    </source>
</reference>
<proteinExistence type="predicted"/>
<name>A0A840N427_9BRAD</name>
<dbReference type="InterPro" id="IPR003772">
    <property type="entry name" value="YceD"/>
</dbReference>
<feature type="region of interest" description="Disordered" evidence="1">
    <location>
        <begin position="157"/>
        <end position="196"/>
    </location>
</feature>
<dbReference type="Proteomes" id="UP000521227">
    <property type="component" value="Unassembled WGS sequence"/>
</dbReference>
<gene>
    <name evidence="2" type="ORF">HNQ36_001450</name>
</gene>
<evidence type="ECO:0000313" key="3">
    <source>
        <dbReference type="Proteomes" id="UP000521227"/>
    </source>
</evidence>
<dbReference type="EMBL" id="JACHIJ010000002">
    <property type="protein sequence ID" value="MBB5051496.1"/>
    <property type="molecule type" value="Genomic_DNA"/>
</dbReference>
<organism evidence="2 3">
    <name type="scientific">Afipia massiliensis</name>
    <dbReference type="NCBI Taxonomy" id="211460"/>
    <lineage>
        <taxon>Bacteria</taxon>
        <taxon>Pseudomonadati</taxon>
        <taxon>Pseudomonadota</taxon>
        <taxon>Alphaproteobacteria</taxon>
        <taxon>Hyphomicrobiales</taxon>
        <taxon>Nitrobacteraceae</taxon>
        <taxon>Afipia</taxon>
    </lineage>
</organism>